<feature type="compositionally biased region" description="Low complexity" evidence="1">
    <location>
        <begin position="412"/>
        <end position="424"/>
    </location>
</feature>
<evidence type="ECO:0000256" key="1">
    <source>
        <dbReference type="SAM" id="MobiDB-lite"/>
    </source>
</evidence>
<dbReference type="AlphaFoldDB" id="A0A8H7ZVV1"/>
<dbReference type="OrthoDB" id="1737433at2759"/>
<organism evidence="2 3">
    <name type="scientific">Olpidium bornovanus</name>
    <dbReference type="NCBI Taxonomy" id="278681"/>
    <lineage>
        <taxon>Eukaryota</taxon>
        <taxon>Fungi</taxon>
        <taxon>Fungi incertae sedis</taxon>
        <taxon>Olpidiomycota</taxon>
        <taxon>Olpidiomycotina</taxon>
        <taxon>Olpidiomycetes</taxon>
        <taxon>Olpidiales</taxon>
        <taxon>Olpidiaceae</taxon>
        <taxon>Olpidium</taxon>
    </lineage>
</organism>
<reference evidence="2 3" key="1">
    <citation type="journal article" name="Sci. Rep.">
        <title>Genome-scale phylogenetic analyses confirm Olpidium as the closest living zoosporic fungus to the non-flagellated, terrestrial fungi.</title>
        <authorList>
            <person name="Chang Y."/>
            <person name="Rochon D."/>
            <person name="Sekimoto S."/>
            <person name="Wang Y."/>
            <person name="Chovatia M."/>
            <person name="Sandor L."/>
            <person name="Salamov A."/>
            <person name="Grigoriev I.V."/>
            <person name="Stajich J.E."/>
            <person name="Spatafora J.W."/>
        </authorList>
    </citation>
    <scope>NUCLEOTIDE SEQUENCE [LARGE SCALE GENOMIC DNA]</scope>
    <source>
        <strain evidence="2">S191</strain>
    </source>
</reference>
<proteinExistence type="predicted"/>
<feature type="compositionally biased region" description="Basic and acidic residues" evidence="1">
    <location>
        <begin position="378"/>
        <end position="394"/>
    </location>
</feature>
<protein>
    <submittedName>
        <fullName evidence="2">Uncharacterized protein</fullName>
    </submittedName>
</protein>
<dbReference type="Pfam" id="PF14223">
    <property type="entry name" value="Retrotran_gag_2"/>
    <property type="match status" value="1"/>
</dbReference>
<feature type="non-terminal residue" evidence="2">
    <location>
        <position position="436"/>
    </location>
</feature>
<dbReference type="EMBL" id="JAEFCI010005680">
    <property type="protein sequence ID" value="KAG5460144.1"/>
    <property type="molecule type" value="Genomic_DNA"/>
</dbReference>
<comment type="caution">
    <text evidence="2">The sequence shown here is derived from an EMBL/GenBank/DDBJ whole genome shotgun (WGS) entry which is preliminary data.</text>
</comment>
<sequence>MPRPGGELPLELFLPPSNANNGREEGNGERDPPLFATRYQHHLLLLSPFAADAATAVALRHRRCAPPPPLHSAAAVALRHRRRRCAPRHRRCRRCRRSPPLRRCAPRRRRRVDRRARRDRHSFCFAPHKLAPFAPHKQSLVAATVANTITRSRQPHPPSRPPRREALPAPPMDNKKVSLEFEPLAADRENYLLWAVQARNLLVANEVDVAVAMDDTPAQQAKAAECSQAMRAKAISYLWRHMARPLLDQYVLKHNPAALWKALAGRFNNQQVLLLPRAQDSWMTLRVLDYPSIASYDAKLHSIVAQLRLCGESVSEAQMIQKTLSTMPVASAVLAQQMRNMAFQSYDALMTHLRLVERNHELLLSNAERRPAGAAAPKEAHHAAARSKGRDRINKGKGKGKGQGKGNGGPKPTGAAPAGAWGAQKRTRYVEGRTCK</sequence>
<dbReference type="PANTHER" id="PTHR33325:SF11">
    <property type="entry name" value="COLD SHOCK DOMAIN-CONTAINING PROTEIN 4-LIKE"/>
    <property type="match status" value="1"/>
</dbReference>
<gene>
    <name evidence="2" type="ORF">BJ554DRAFT_7845</name>
</gene>
<feature type="compositionally biased region" description="Low complexity" evidence="1">
    <location>
        <begin position="1"/>
        <end position="16"/>
    </location>
</feature>
<feature type="compositionally biased region" description="Basic and acidic residues" evidence="1">
    <location>
        <begin position="22"/>
        <end position="32"/>
    </location>
</feature>
<evidence type="ECO:0000313" key="2">
    <source>
        <dbReference type="EMBL" id="KAG5460144.1"/>
    </source>
</evidence>
<name>A0A8H7ZVV1_9FUNG</name>
<dbReference type="Proteomes" id="UP000673691">
    <property type="component" value="Unassembled WGS sequence"/>
</dbReference>
<feature type="region of interest" description="Disordered" evidence="1">
    <location>
        <begin position="149"/>
        <end position="174"/>
    </location>
</feature>
<accession>A0A8H7ZVV1</accession>
<feature type="region of interest" description="Disordered" evidence="1">
    <location>
        <begin position="369"/>
        <end position="436"/>
    </location>
</feature>
<keyword evidence="3" id="KW-1185">Reference proteome</keyword>
<dbReference type="PANTHER" id="PTHR33325">
    <property type="entry name" value="ZINC FINGER, CCHC-TYPE-RELATED"/>
    <property type="match status" value="1"/>
</dbReference>
<evidence type="ECO:0000313" key="3">
    <source>
        <dbReference type="Proteomes" id="UP000673691"/>
    </source>
</evidence>
<feature type="region of interest" description="Disordered" evidence="1">
    <location>
        <begin position="1"/>
        <end position="33"/>
    </location>
</feature>